<reference evidence="2" key="1">
    <citation type="journal article" date="2019" name="Int. J. Syst. Evol. Microbiol.">
        <title>The Global Catalogue of Microorganisms (GCM) 10K type strain sequencing project: providing services to taxonomists for standard genome sequencing and annotation.</title>
        <authorList>
            <consortium name="The Broad Institute Genomics Platform"/>
            <consortium name="The Broad Institute Genome Sequencing Center for Infectious Disease"/>
            <person name="Wu L."/>
            <person name="Ma J."/>
        </authorList>
    </citation>
    <scope>NUCLEOTIDE SEQUENCE [LARGE SCALE GENOMIC DNA]</scope>
    <source>
        <strain evidence="2">JCM 31486</strain>
    </source>
</reference>
<gene>
    <name evidence="1" type="ORF">ACFQ1S_37565</name>
</gene>
<evidence type="ECO:0000313" key="2">
    <source>
        <dbReference type="Proteomes" id="UP001597045"/>
    </source>
</evidence>
<name>A0ABW3MMX0_9PSEU</name>
<keyword evidence="2" id="KW-1185">Reference proteome</keyword>
<proteinExistence type="predicted"/>
<organism evidence="1 2">
    <name type="scientific">Kibdelosporangium lantanae</name>
    <dbReference type="NCBI Taxonomy" id="1497396"/>
    <lineage>
        <taxon>Bacteria</taxon>
        <taxon>Bacillati</taxon>
        <taxon>Actinomycetota</taxon>
        <taxon>Actinomycetes</taxon>
        <taxon>Pseudonocardiales</taxon>
        <taxon>Pseudonocardiaceae</taxon>
        <taxon>Kibdelosporangium</taxon>
    </lineage>
</organism>
<dbReference type="EMBL" id="JBHTIS010003131">
    <property type="protein sequence ID" value="MFD1050840.1"/>
    <property type="molecule type" value="Genomic_DNA"/>
</dbReference>
<sequence length="144" mass="15342">MRILATPDHNVMDAFNNVNEAIKLLVAVDLTLADVESNEVGFPSAISDAEIKEMRALAVVAAVRASKIMSGLQRAMFTGARSDIRQMAERLVRGILGPLILGITSYDPKNDGYLCTAVDVDRADIEAARALLADEAGLSVTTAP</sequence>
<feature type="non-terminal residue" evidence="1">
    <location>
        <position position="144"/>
    </location>
</feature>
<comment type="caution">
    <text evidence="1">The sequence shown here is derived from an EMBL/GenBank/DDBJ whole genome shotgun (WGS) entry which is preliminary data.</text>
</comment>
<protein>
    <submittedName>
        <fullName evidence="1">Uncharacterized protein</fullName>
    </submittedName>
</protein>
<dbReference type="Proteomes" id="UP001597045">
    <property type="component" value="Unassembled WGS sequence"/>
</dbReference>
<evidence type="ECO:0000313" key="1">
    <source>
        <dbReference type="EMBL" id="MFD1050840.1"/>
    </source>
</evidence>
<accession>A0ABW3MMX0</accession>